<reference evidence="2" key="1">
    <citation type="submission" date="2020-02" db="EMBL/GenBank/DDBJ databases">
        <authorList>
            <person name="Meier V. D."/>
        </authorList>
    </citation>
    <scope>NUCLEOTIDE SEQUENCE</scope>
    <source>
        <strain evidence="2">AVDCRST_MAG35</strain>
    </source>
</reference>
<dbReference type="AlphaFoldDB" id="A0A6J4PRT6"/>
<dbReference type="EMBL" id="CADCUY010000458">
    <property type="protein sequence ID" value="CAA9424111.1"/>
    <property type="molecule type" value="Genomic_DNA"/>
</dbReference>
<sequence>MGGVLVAARQLQRLTPGLPAAGRARAPDQQRGHPAAEGLVDPQPRAARDQLHGTHPGRWRGA</sequence>
<evidence type="ECO:0000313" key="2">
    <source>
        <dbReference type="EMBL" id="CAA9424111.1"/>
    </source>
</evidence>
<gene>
    <name evidence="2" type="ORF">AVDCRST_MAG35-2180</name>
</gene>
<proteinExistence type="predicted"/>
<accession>A0A6J4PRT6</accession>
<protein>
    <submittedName>
        <fullName evidence="2">Uncharacterized protein</fullName>
    </submittedName>
</protein>
<organism evidence="2">
    <name type="scientific">uncultured Quadrisphaera sp</name>
    <dbReference type="NCBI Taxonomy" id="904978"/>
    <lineage>
        <taxon>Bacteria</taxon>
        <taxon>Bacillati</taxon>
        <taxon>Actinomycetota</taxon>
        <taxon>Actinomycetes</taxon>
        <taxon>Kineosporiales</taxon>
        <taxon>Kineosporiaceae</taxon>
        <taxon>Quadrisphaera</taxon>
        <taxon>environmental samples</taxon>
    </lineage>
</organism>
<feature type="region of interest" description="Disordered" evidence="1">
    <location>
        <begin position="15"/>
        <end position="62"/>
    </location>
</feature>
<name>A0A6J4PRT6_9ACTN</name>
<evidence type="ECO:0000256" key="1">
    <source>
        <dbReference type="SAM" id="MobiDB-lite"/>
    </source>
</evidence>